<organism evidence="4 5">
    <name type="scientific">Malassezia furfur</name>
    <name type="common">Pityriasis versicolor infection agent</name>
    <name type="synonym">Pityrosporum furfur</name>
    <dbReference type="NCBI Taxonomy" id="55194"/>
    <lineage>
        <taxon>Eukaryota</taxon>
        <taxon>Fungi</taxon>
        <taxon>Dikarya</taxon>
        <taxon>Basidiomycota</taxon>
        <taxon>Ustilaginomycotina</taxon>
        <taxon>Malasseziomycetes</taxon>
        <taxon>Malasseziales</taxon>
        <taxon>Malasseziaceae</taxon>
        <taxon>Malassezia</taxon>
    </lineage>
</organism>
<dbReference type="PANTHER" id="PTHR23049">
    <property type="entry name" value="MYOSIN REGULATORY LIGHT CHAIN 2"/>
    <property type="match status" value="1"/>
</dbReference>
<name>A0ABY8ERZ9_MALFU</name>
<protein>
    <recommendedName>
        <fullName evidence="3">EF-hand domain-containing protein</fullName>
    </recommendedName>
</protein>
<sequence length="156" mass="17402">MSGLESLSPAQIKQLQRVFYAVDRDEDNYITESDVNKTLRSLGTKDATTEAPTYLSADVVGTQLSDRGLDATSFLTMMGNRMGALSDARKLLDAFESFDERDDGFVDVATVHEILAGDQEAIDKLLVPAYLDRTRKRFEYRKFVAMLGMCPCEELA</sequence>
<accession>A0ABY8ERZ9</accession>
<keyword evidence="2" id="KW-0106">Calcium</keyword>
<feature type="domain" description="EF-hand" evidence="3">
    <location>
        <begin position="10"/>
        <end position="45"/>
    </location>
</feature>
<evidence type="ECO:0000256" key="2">
    <source>
        <dbReference type="ARBA" id="ARBA00022837"/>
    </source>
</evidence>
<dbReference type="EMBL" id="CP046236">
    <property type="protein sequence ID" value="WFD48276.1"/>
    <property type="molecule type" value="Genomic_DNA"/>
</dbReference>
<evidence type="ECO:0000313" key="5">
    <source>
        <dbReference type="Proteomes" id="UP000818624"/>
    </source>
</evidence>
<reference evidence="4 5" key="1">
    <citation type="journal article" date="2020" name="Elife">
        <title>Loss of centromere function drives karyotype evolution in closely related Malassezia species.</title>
        <authorList>
            <person name="Sankaranarayanan S.R."/>
            <person name="Ianiri G."/>
            <person name="Coelho M.A."/>
            <person name="Reza M.H."/>
            <person name="Thimmappa B.C."/>
            <person name="Ganguly P."/>
            <person name="Vadnala R.N."/>
            <person name="Sun S."/>
            <person name="Siddharthan R."/>
            <person name="Tellgren-Roth C."/>
            <person name="Dawson T.L."/>
            <person name="Heitman J."/>
            <person name="Sanyal K."/>
        </authorList>
    </citation>
    <scope>NUCLEOTIDE SEQUENCE [LARGE SCALE GENOMIC DNA]</scope>
    <source>
        <strain evidence="4">CBS14141</strain>
    </source>
</reference>
<dbReference type="Proteomes" id="UP000818624">
    <property type="component" value="Chromosome 3"/>
</dbReference>
<dbReference type="PROSITE" id="PS50222">
    <property type="entry name" value="EF_HAND_2"/>
    <property type="match status" value="1"/>
</dbReference>
<dbReference type="PROSITE" id="PS00018">
    <property type="entry name" value="EF_HAND_1"/>
    <property type="match status" value="1"/>
</dbReference>
<keyword evidence="1" id="KW-0677">Repeat</keyword>
<dbReference type="InterPro" id="IPR050403">
    <property type="entry name" value="Myosin_RLC"/>
</dbReference>
<keyword evidence="5" id="KW-1185">Reference proteome</keyword>
<gene>
    <name evidence="4" type="ORF">GLX27_002944</name>
</gene>
<dbReference type="Gene3D" id="1.10.238.10">
    <property type="entry name" value="EF-hand"/>
    <property type="match status" value="1"/>
</dbReference>
<dbReference type="InterPro" id="IPR011992">
    <property type="entry name" value="EF-hand-dom_pair"/>
</dbReference>
<dbReference type="InterPro" id="IPR018247">
    <property type="entry name" value="EF_Hand_1_Ca_BS"/>
</dbReference>
<dbReference type="SUPFAM" id="SSF47473">
    <property type="entry name" value="EF-hand"/>
    <property type="match status" value="1"/>
</dbReference>
<evidence type="ECO:0000259" key="3">
    <source>
        <dbReference type="PROSITE" id="PS50222"/>
    </source>
</evidence>
<dbReference type="InterPro" id="IPR002048">
    <property type="entry name" value="EF_hand_dom"/>
</dbReference>
<evidence type="ECO:0000256" key="1">
    <source>
        <dbReference type="ARBA" id="ARBA00022737"/>
    </source>
</evidence>
<evidence type="ECO:0000313" key="4">
    <source>
        <dbReference type="EMBL" id="WFD48276.1"/>
    </source>
</evidence>
<proteinExistence type="predicted"/>